<proteinExistence type="predicted"/>
<dbReference type="PROSITE" id="PS01081">
    <property type="entry name" value="HTH_TETR_1"/>
    <property type="match status" value="1"/>
</dbReference>
<evidence type="ECO:0000259" key="6">
    <source>
        <dbReference type="PROSITE" id="PS50977"/>
    </source>
</evidence>
<dbReference type="STRING" id="575540.Isop_0712"/>
<keyword evidence="1" id="KW-0805">Transcription regulation</keyword>
<dbReference type="FunFam" id="1.10.10.60:FF:000141">
    <property type="entry name" value="TetR family transcriptional regulator"/>
    <property type="match status" value="1"/>
</dbReference>
<reference key="1">
    <citation type="submission" date="2010-11" db="EMBL/GenBank/DDBJ databases">
        <title>The complete sequence of chromosome of Isophaera pallida ATCC 43644.</title>
        <authorList>
            <consortium name="US DOE Joint Genome Institute (JGI-PGF)"/>
            <person name="Lucas S."/>
            <person name="Copeland A."/>
            <person name="Lapidus A."/>
            <person name="Bruce D."/>
            <person name="Goodwin L."/>
            <person name="Pitluck S."/>
            <person name="Kyrpides N."/>
            <person name="Mavromatis K."/>
            <person name="Pagani I."/>
            <person name="Ivanova N."/>
            <person name="Saunders E."/>
            <person name="Brettin T."/>
            <person name="Detter J.C."/>
            <person name="Han C."/>
            <person name="Tapia R."/>
            <person name="Land M."/>
            <person name="Hauser L."/>
            <person name="Markowitz V."/>
            <person name="Cheng J.-F."/>
            <person name="Hugenholtz P."/>
            <person name="Woyke T."/>
            <person name="Wu D."/>
            <person name="Eisen J.A."/>
        </authorList>
    </citation>
    <scope>NUCLEOTIDE SEQUENCE</scope>
    <source>
        <strain>ATCC 43644</strain>
    </source>
</reference>
<evidence type="ECO:0000256" key="2">
    <source>
        <dbReference type="ARBA" id="ARBA00023125"/>
    </source>
</evidence>
<dbReference type="InterPro" id="IPR009057">
    <property type="entry name" value="Homeodomain-like_sf"/>
</dbReference>
<feature type="compositionally biased region" description="Basic and acidic residues" evidence="5">
    <location>
        <begin position="14"/>
        <end position="27"/>
    </location>
</feature>
<dbReference type="InterPro" id="IPR050109">
    <property type="entry name" value="HTH-type_TetR-like_transc_reg"/>
</dbReference>
<dbReference type="FunCoup" id="E8R197">
    <property type="interactions" value="108"/>
</dbReference>
<reference evidence="7 8" key="2">
    <citation type="journal article" date="2011" name="Stand. Genomic Sci.">
        <title>Complete genome sequence of Isosphaera pallida type strain (IS1B).</title>
        <authorList>
            <consortium name="US DOE Joint Genome Institute (JGI-PGF)"/>
            <person name="Goker M."/>
            <person name="Cleland D."/>
            <person name="Saunders E."/>
            <person name="Lapidus A."/>
            <person name="Nolan M."/>
            <person name="Lucas S."/>
            <person name="Hammon N."/>
            <person name="Deshpande S."/>
            <person name="Cheng J.F."/>
            <person name="Tapia R."/>
            <person name="Han C."/>
            <person name="Goodwin L."/>
            <person name="Pitluck S."/>
            <person name="Liolios K."/>
            <person name="Pagani I."/>
            <person name="Ivanova N."/>
            <person name="Mavromatis K."/>
            <person name="Pati A."/>
            <person name="Chen A."/>
            <person name="Palaniappan K."/>
            <person name="Land M."/>
            <person name="Hauser L."/>
            <person name="Chang Y.J."/>
            <person name="Jeffries C.D."/>
            <person name="Detter J.C."/>
            <person name="Beck B."/>
            <person name="Woyke T."/>
            <person name="Bristow J."/>
            <person name="Eisen J.A."/>
            <person name="Markowitz V."/>
            <person name="Hugenholtz P."/>
            <person name="Kyrpides N.C."/>
            <person name="Klenk H.P."/>
        </authorList>
    </citation>
    <scope>NUCLEOTIDE SEQUENCE [LARGE SCALE GENOMIC DNA]</scope>
    <source>
        <strain evidence="8">ATCC 43644 / DSM 9630 / IS1B</strain>
    </source>
</reference>
<name>E8R197_ISOPI</name>
<dbReference type="InterPro" id="IPR001647">
    <property type="entry name" value="HTH_TetR"/>
</dbReference>
<dbReference type="GO" id="GO:0000976">
    <property type="term" value="F:transcription cis-regulatory region binding"/>
    <property type="evidence" value="ECO:0007669"/>
    <property type="project" value="TreeGrafter"/>
</dbReference>
<keyword evidence="3" id="KW-0804">Transcription</keyword>
<evidence type="ECO:0000313" key="8">
    <source>
        <dbReference type="Proteomes" id="UP000008631"/>
    </source>
</evidence>
<dbReference type="Proteomes" id="UP000008631">
    <property type="component" value="Chromosome"/>
</dbReference>
<dbReference type="Gene3D" id="1.10.357.10">
    <property type="entry name" value="Tetracycline Repressor, domain 2"/>
    <property type="match status" value="1"/>
</dbReference>
<dbReference type="Pfam" id="PF00440">
    <property type="entry name" value="TetR_N"/>
    <property type="match status" value="1"/>
</dbReference>
<dbReference type="KEGG" id="ipa:Isop_0712"/>
<keyword evidence="2 4" id="KW-0238">DNA-binding</keyword>
<evidence type="ECO:0000256" key="4">
    <source>
        <dbReference type="PROSITE-ProRule" id="PRU00335"/>
    </source>
</evidence>
<dbReference type="InParanoid" id="E8R197"/>
<dbReference type="OrthoDB" id="116240at2"/>
<evidence type="ECO:0000256" key="5">
    <source>
        <dbReference type="SAM" id="MobiDB-lite"/>
    </source>
</evidence>
<dbReference type="InterPro" id="IPR023772">
    <property type="entry name" value="DNA-bd_HTH_TetR-type_CS"/>
</dbReference>
<dbReference type="RefSeq" id="WP_013563592.1">
    <property type="nucleotide sequence ID" value="NC_014962.1"/>
</dbReference>
<dbReference type="eggNOG" id="COG1309">
    <property type="taxonomic scope" value="Bacteria"/>
</dbReference>
<accession>E8R197</accession>
<feature type="DNA-binding region" description="H-T-H motif" evidence="4">
    <location>
        <begin position="48"/>
        <end position="67"/>
    </location>
</feature>
<dbReference type="AlphaFoldDB" id="E8R197"/>
<evidence type="ECO:0000256" key="1">
    <source>
        <dbReference type="ARBA" id="ARBA00023015"/>
    </source>
</evidence>
<dbReference type="PROSITE" id="PS50977">
    <property type="entry name" value="HTH_TETR_2"/>
    <property type="match status" value="1"/>
</dbReference>
<feature type="region of interest" description="Disordered" evidence="5">
    <location>
        <begin position="1"/>
        <end position="27"/>
    </location>
</feature>
<dbReference type="Gene3D" id="1.10.10.60">
    <property type="entry name" value="Homeodomain-like"/>
    <property type="match status" value="1"/>
</dbReference>
<gene>
    <name evidence="7" type="ordered locus">Isop_0712</name>
</gene>
<sequence>MKTPPQSELLAGERSVELATRSKSEETTRRIEQAAARLFAARGFAATSIRDIATAAGVTQPTLYYHFGSKEGLAKHILLGPIQRLHDELAGLLRRHDLDPAERIERMIALYLELGREDAVRTRFLCGVFFGPEECPIARELARMADELDDLIRQAVTRLAQEGWIDPRGVERFVLELRGVLTITLLDLVYRAAEHPKAVERLAIDLASDLIRAHRSLDAANPLSETSASVQIT</sequence>
<dbReference type="EMBL" id="CP002353">
    <property type="protein sequence ID" value="ADV61303.1"/>
    <property type="molecule type" value="Genomic_DNA"/>
</dbReference>
<organism evidence="7 8">
    <name type="scientific">Isosphaera pallida (strain ATCC 43644 / DSM 9630 / IS1B)</name>
    <dbReference type="NCBI Taxonomy" id="575540"/>
    <lineage>
        <taxon>Bacteria</taxon>
        <taxon>Pseudomonadati</taxon>
        <taxon>Planctomycetota</taxon>
        <taxon>Planctomycetia</taxon>
        <taxon>Isosphaerales</taxon>
        <taxon>Isosphaeraceae</taxon>
        <taxon>Isosphaera</taxon>
    </lineage>
</organism>
<dbReference type="PANTHER" id="PTHR30055">
    <property type="entry name" value="HTH-TYPE TRANSCRIPTIONAL REGULATOR RUTR"/>
    <property type="match status" value="1"/>
</dbReference>
<dbReference type="PANTHER" id="PTHR30055:SF234">
    <property type="entry name" value="HTH-TYPE TRANSCRIPTIONAL REGULATOR BETI"/>
    <property type="match status" value="1"/>
</dbReference>
<dbReference type="SUPFAM" id="SSF46689">
    <property type="entry name" value="Homeodomain-like"/>
    <property type="match status" value="1"/>
</dbReference>
<dbReference type="HOGENOM" id="CLU_069356_12_2_0"/>
<evidence type="ECO:0000313" key="7">
    <source>
        <dbReference type="EMBL" id="ADV61303.1"/>
    </source>
</evidence>
<protein>
    <submittedName>
        <fullName evidence="7">Regulatory protein TetR</fullName>
    </submittedName>
</protein>
<evidence type="ECO:0000256" key="3">
    <source>
        <dbReference type="ARBA" id="ARBA00023163"/>
    </source>
</evidence>
<feature type="domain" description="HTH tetR-type" evidence="6">
    <location>
        <begin position="25"/>
        <end position="85"/>
    </location>
</feature>
<dbReference type="GO" id="GO:0003700">
    <property type="term" value="F:DNA-binding transcription factor activity"/>
    <property type="evidence" value="ECO:0007669"/>
    <property type="project" value="TreeGrafter"/>
</dbReference>
<keyword evidence="8" id="KW-1185">Reference proteome</keyword>
<dbReference type="PRINTS" id="PR00455">
    <property type="entry name" value="HTHTETR"/>
</dbReference>